<evidence type="ECO:0000259" key="4">
    <source>
        <dbReference type="Pfam" id="PF17189"/>
    </source>
</evidence>
<accession>A0ABP7U2U4</accession>
<dbReference type="Proteomes" id="UP001501469">
    <property type="component" value="Unassembled WGS sequence"/>
</dbReference>
<sequence length="129" mass="13658">MRELEIGATRNWAKNVIEWNLANDAGYGPHTNGGCNDCLGAVTVSGSSVTRNPAYYTVAHASKFVRPGSVRVDTNSPATLPNVAFRTPAGKKVLLVLNTSNSPTQFNIEYKGKTVVTALAGGSAGTYVW</sequence>
<name>A0ABP7U2U4_9BACT</name>
<keyword evidence="6" id="KW-1185">Reference proteome</keyword>
<dbReference type="SUPFAM" id="SSF51445">
    <property type="entry name" value="(Trans)glycosidases"/>
    <property type="match status" value="1"/>
</dbReference>
<evidence type="ECO:0000313" key="5">
    <source>
        <dbReference type="EMBL" id="GAA4034977.1"/>
    </source>
</evidence>
<dbReference type="InterPro" id="IPR017853">
    <property type="entry name" value="GH"/>
</dbReference>
<dbReference type="InterPro" id="IPR001139">
    <property type="entry name" value="Glyco_hydro_30"/>
</dbReference>
<comment type="similarity">
    <text evidence="1">Belongs to the glycosyl hydrolase 30 family.</text>
</comment>
<evidence type="ECO:0000256" key="3">
    <source>
        <dbReference type="ARBA" id="ARBA00022801"/>
    </source>
</evidence>
<evidence type="ECO:0000313" key="6">
    <source>
        <dbReference type="Proteomes" id="UP001501469"/>
    </source>
</evidence>
<keyword evidence="2" id="KW-0732">Signal</keyword>
<dbReference type="Gene3D" id="3.20.20.80">
    <property type="entry name" value="Glycosidases"/>
    <property type="match status" value="1"/>
</dbReference>
<reference evidence="6" key="1">
    <citation type="journal article" date="2019" name="Int. J. Syst. Evol. Microbiol.">
        <title>The Global Catalogue of Microorganisms (GCM) 10K type strain sequencing project: providing services to taxonomists for standard genome sequencing and annotation.</title>
        <authorList>
            <consortium name="The Broad Institute Genomics Platform"/>
            <consortium name="The Broad Institute Genome Sequencing Center for Infectious Disease"/>
            <person name="Wu L."/>
            <person name="Ma J."/>
        </authorList>
    </citation>
    <scope>NUCLEOTIDE SEQUENCE [LARGE SCALE GENOMIC DNA]</scope>
    <source>
        <strain evidence="6">JCM 17225</strain>
    </source>
</reference>
<dbReference type="EMBL" id="BAABDK010000016">
    <property type="protein sequence ID" value="GAA4034977.1"/>
    <property type="molecule type" value="Genomic_DNA"/>
</dbReference>
<dbReference type="Pfam" id="PF17189">
    <property type="entry name" value="Glyco_hydro_30C"/>
    <property type="match status" value="1"/>
</dbReference>
<evidence type="ECO:0000256" key="1">
    <source>
        <dbReference type="ARBA" id="ARBA00005382"/>
    </source>
</evidence>
<dbReference type="PANTHER" id="PTHR11069:SF23">
    <property type="entry name" value="LYSOSOMAL ACID GLUCOSYLCERAMIDASE"/>
    <property type="match status" value="1"/>
</dbReference>
<gene>
    <name evidence="5" type="ORF">GCM10022409_19390</name>
</gene>
<dbReference type="RefSeq" id="WP_345053472.1">
    <property type="nucleotide sequence ID" value="NZ_BAABDK010000016.1"/>
</dbReference>
<dbReference type="InterPro" id="IPR013780">
    <property type="entry name" value="Glyco_hydro_b"/>
</dbReference>
<protein>
    <recommendedName>
        <fullName evidence="4">Glycosyl hydrolase family 30 beta sandwich domain-containing protein</fullName>
    </recommendedName>
</protein>
<organism evidence="5 6">
    <name type="scientific">Hymenobacter glaciei</name>
    <dbReference type="NCBI Taxonomy" id="877209"/>
    <lineage>
        <taxon>Bacteria</taxon>
        <taxon>Pseudomonadati</taxon>
        <taxon>Bacteroidota</taxon>
        <taxon>Cytophagia</taxon>
        <taxon>Cytophagales</taxon>
        <taxon>Hymenobacteraceae</taxon>
        <taxon>Hymenobacter</taxon>
    </lineage>
</organism>
<dbReference type="PANTHER" id="PTHR11069">
    <property type="entry name" value="GLUCOSYLCERAMIDASE"/>
    <property type="match status" value="1"/>
</dbReference>
<keyword evidence="3" id="KW-0378">Hydrolase</keyword>
<feature type="domain" description="Glycosyl hydrolase family 30 beta sandwich" evidence="4">
    <location>
        <begin position="68"/>
        <end position="127"/>
    </location>
</feature>
<dbReference type="InterPro" id="IPR033452">
    <property type="entry name" value="GH30_C"/>
</dbReference>
<dbReference type="Gene3D" id="2.60.40.1180">
    <property type="entry name" value="Golgi alpha-mannosidase II"/>
    <property type="match status" value="1"/>
</dbReference>
<evidence type="ECO:0000256" key="2">
    <source>
        <dbReference type="ARBA" id="ARBA00022729"/>
    </source>
</evidence>
<comment type="caution">
    <text evidence="5">The sequence shown here is derived from an EMBL/GenBank/DDBJ whole genome shotgun (WGS) entry which is preliminary data.</text>
</comment>
<proteinExistence type="inferred from homology"/>